<feature type="transmembrane region" description="Helical" evidence="2">
    <location>
        <begin position="152"/>
        <end position="171"/>
    </location>
</feature>
<feature type="transmembrane region" description="Helical" evidence="2">
    <location>
        <begin position="437"/>
        <end position="460"/>
    </location>
</feature>
<organism evidence="4 5">
    <name type="scientific">Patiria miniata</name>
    <name type="common">Bat star</name>
    <name type="synonym">Asterina miniata</name>
    <dbReference type="NCBI Taxonomy" id="46514"/>
    <lineage>
        <taxon>Eukaryota</taxon>
        <taxon>Metazoa</taxon>
        <taxon>Echinodermata</taxon>
        <taxon>Eleutherozoa</taxon>
        <taxon>Asterozoa</taxon>
        <taxon>Asteroidea</taxon>
        <taxon>Valvatacea</taxon>
        <taxon>Valvatida</taxon>
        <taxon>Asterinidae</taxon>
        <taxon>Patiria</taxon>
    </lineage>
</organism>
<dbReference type="GO" id="GO:0008028">
    <property type="term" value="F:monocarboxylic acid transmembrane transporter activity"/>
    <property type="evidence" value="ECO:0007669"/>
    <property type="project" value="TreeGrafter"/>
</dbReference>
<comment type="subcellular location">
    <subcellularLocation>
        <location evidence="1">Membrane</location>
        <topology evidence="1">Multi-pass membrane protein</topology>
    </subcellularLocation>
</comment>
<feature type="transmembrane region" description="Helical" evidence="2">
    <location>
        <begin position="25"/>
        <end position="54"/>
    </location>
</feature>
<accession>A0A913ZH88</accession>
<feature type="transmembrane region" description="Helical" evidence="2">
    <location>
        <begin position="377"/>
        <end position="395"/>
    </location>
</feature>
<evidence type="ECO:0000259" key="3">
    <source>
        <dbReference type="PROSITE" id="PS50850"/>
    </source>
</evidence>
<dbReference type="RefSeq" id="XP_038050774.1">
    <property type="nucleotide sequence ID" value="XM_038194846.1"/>
</dbReference>
<feature type="transmembrane region" description="Helical" evidence="2">
    <location>
        <begin position="66"/>
        <end position="87"/>
    </location>
</feature>
<dbReference type="OrthoDB" id="6509908at2759"/>
<feature type="transmembrane region" description="Helical" evidence="2">
    <location>
        <begin position="119"/>
        <end position="145"/>
    </location>
</feature>
<dbReference type="InterPro" id="IPR036259">
    <property type="entry name" value="MFS_trans_sf"/>
</dbReference>
<evidence type="ECO:0000313" key="4">
    <source>
        <dbReference type="EnsemblMetazoa" id="XP_038050774.1"/>
    </source>
</evidence>
<dbReference type="Gene3D" id="1.20.1250.20">
    <property type="entry name" value="MFS general substrate transporter like domains"/>
    <property type="match status" value="2"/>
</dbReference>
<dbReference type="PANTHER" id="PTHR11360">
    <property type="entry name" value="MONOCARBOXYLATE TRANSPORTER"/>
    <property type="match status" value="1"/>
</dbReference>
<feature type="transmembrane region" description="Helical" evidence="2">
    <location>
        <begin position="314"/>
        <end position="336"/>
    </location>
</feature>
<name>A0A913ZH88_PATMI</name>
<dbReference type="EnsemblMetazoa" id="XM_038194846.1">
    <property type="protein sequence ID" value="XP_038050774.1"/>
    <property type="gene ID" value="LOC119723933"/>
</dbReference>
<feature type="domain" description="Major facilitator superfamily (MFS) profile" evidence="3">
    <location>
        <begin position="26"/>
        <end position="492"/>
    </location>
</feature>
<dbReference type="GeneID" id="119723933"/>
<dbReference type="InterPro" id="IPR050327">
    <property type="entry name" value="Proton-linked_MCT"/>
</dbReference>
<keyword evidence="2" id="KW-0472">Membrane</keyword>
<evidence type="ECO:0000313" key="5">
    <source>
        <dbReference type="Proteomes" id="UP000887568"/>
    </source>
</evidence>
<evidence type="ECO:0000256" key="1">
    <source>
        <dbReference type="ARBA" id="ARBA00004141"/>
    </source>
</evidence>
<feature type="transmembrane region" description="Helical" evidence="2">
    <location>
        <begin position="401"/>
        <end position="425"/>
    </location>
</feature>
<feature type="transmembrane region" description="Helical" evidence="2">
    <location>
        <begin position="466"/>
        <end position="490"/>
    </location>
</feature>
<proteinExistence type="predicted"/>
<dbReference type="Pfam" id="PF07690">
    <property type="entry name" value="MFS_1"/>
    <property type="match status" value="2"/>
</dbReference>
<dbReference type="SUPFAM" id="SSF103473">
    <property type="entry name" value="MFS general substrate transporter"/>
    <property type="match status" value="1"/>
</dbReference>
<sequence length="508" mass="54625">MTNSPRSPIETLEIEHLPESREGGWGVVVVVATFFINALVFGLLRCAGVLYLSWTNEFQTSAKETGAVQSILSALLCFSGLAGAVLCKRFGCRFSGILGGVLSSLGLLCSFWVQNIFQLYITVAVAGAGVGISYNSGLVAVAMYFKKKYKTANAVAFSGVGTGIMAAPPIFQVLLDNYGWRGTLLIISAIMANSIACCALFRPRLGIRQIKNKVTDQEPEFGIDEQTQEGQTSVLHTSGSDGMVSQTSTNGLMSSDVLGVREGSNEKSYVSVDQIGNREYVSFKDSRKQKKTGSLSRRLSSELGIRVLLGSYRLLLLCVLSIEFSIPYISFLLFVIPRAQSIDVAPSSAAFLLSILGIGSLLGQLGNGLMLSCRISAEHVLAICVALAGVSLLVLNVDGYVYLAIASFLQGFTSGAFFAIASVLIRRFVGLEGFAVCTGWYHIFVAFGDLLGPIIAGWLFDVTGSYKTVFFALAGINFACSLQMFLFPVLKRLETRKEGKSSETHEEG</sequence>
<dbReference type="InterPro" id="IPR011701">
    <property type="entry name" value="MFS"/>
</dbReference>
<dbReference type="AlphaFoldDB" id="A0A913ZH88"/>
<dbReference type="GO" id="GO:0016020">
    <property type="term" value="C:membrane"/>
    <property type="evidence" value="ECO:0007669"/>
    <property type="project" value="UniProtKB-SubCell"/>
</dbReference>
<protein>
    <recommendedName>
        <fullName evidence="3">Major facilitator superfamily (MFS) profile domain-containing protein</fullName>
    </recommendedName>
</protein>
<dbReference type="OMA" id="NSIACCA"/>
<dbReference type="InterPro" id="IPR020846">
    <property type="entry name" value="MFS_dom"/>
</dbReference>
<dbReference type="Proteomes" id="UP000887568">
    <property type="component" value="Unplaced"/>
</dbReference>
<feature type="transmembrane region" description="Helical" evidence="2">
    <location>
        <begin position="348"/>
        <end position="365"/>
    </location>
</feature>
<feature type="transmembrane region" description="Helical" evidence="2">
    <location>
        <begin position="183"/>
        <end position="201"/>
    </location>
</feature>
<reference evidence="4" key="1">
    <citation type="submission" date="2022-11" db="UniProtKB">
        <authorList>
            <consortium name="EnsemblMetazoa"/>
        </authorList>
    </citation>
    <scope>IDENTIFICATION</scope>
</reference>
<keyword evidence="5" id="KW-1185">Reference proteome</keyword>
<evidence type="ECO:0000256" key="2">
    <source>
        <dbReference type="SAM" id="Phobius"/>
    </source>
</evidence>
<keyword evidence="2" id="KW-0812">Transmembrane</keyword>
<dbReference type="PANTHER" id="PTHR11360:SF284">
    <property type="entry name" value="EG:103B4.3 PROTEIN-RELATED"/>
    <property type="match status" value="1"/>
</dbReference>
<feature type="transmembrane region" description="Helical" evidence="2">
    <location>
        <begin position="94"/>
        <end position="113"/>
    </location>
</feature>
<dbReference type="PROSITE" id="PS50850">
    <property type="entry name" value="MFS"/>
    <property type="match status" value="1"/>
</dbReference>
<keyword evidence="2" id="KW-1133">Transmembrane helix</keyword>